<comment type="caution">
    <text evidence="1">The sequence shown here is derived from an EMBL/GenBank/DDBJ whole genome shotgun (WGS) entry which is preliminary data.</text>
</comment>
<evidence type="ECO:0000313" key="2">
    <source>
        <dbReference type="Proteomes" id="UP000075531"/>
    </source>
</evidence>
<dbReference type="AlphaFoldDB" id="A0A151B5S7"/>
<proteinExistence type="predicted"/>
<dbReference type="Proteomes" id="UP000075531">
    <property type="component" value="Unassembled WGS sequence"/>
</dbReference>
<keyword evidence="2" id="KW-1185">Reference proteome</keyword>
<sequence length="157" mass="17136">MGSNKFKIGVVSCSGENCLGGTISRLATRKMLDEIRPDETITICLPLFLAGGEEERGFAEAYPTIAVDGCDKCCAKIATEKYSGKVSDTVVISDIIGKDVAEGDILSTRNLTEEHKEMVDKVAKEIRIKFEKIYNDYIKKQSMNLLNNTDNKSGGCG</sequence>
<dbReference type="STRING" id="1121338.CLTEP_06790"/>
<reference evidence="1 2" key="1">
    <citation type="submission" date="2016-02" db="EMBL/GenBank/DDBJ databases">
        <title>Genome sequence of Clostridium tepidiprofundi DSM 19306.</title>
        <authorList>
            <person name="Poehlein A."/>
            <person name="Daniel R."/>
        </authorList>
    </citation>
    <scope>NUCLEOTIDE SEQUENCE [LARGE SCALE GENOMIC DNA]</scope>
    <source>
        <strain evidence="1 2">DSM 19306</strain>
    </source>
</reference>
<dbReference type="EMBL" id="LTBA01000004">
    <property type="protein sequence ID" value="KYH35275.1"/>
    <property type="molecule type" value="Genomic_DNA"/>
</dbReference>
<dbReference type="Pfam" id="PF08859">
    <property type="entry name" value="DGC"/>
    <property type="match status" value="1"/>
</dbReference>
<dbReference type="InterPro" id="IPR014958">
    <property type="entry name" value="DGC"/>
</dbReference>
<dbReference type="PATRIC" id="fig|1121338.3.peg.689"/>
<gene>
    <name evidence="1" type="ORF">CLTEP_06790</name>
</gene>
<protein>
    <submittedName>
        <fullName evidence="1">DGC domain protein</fullName>
    </submittedName>
</protein>
<evidence type="ECO:0000313" key="1">
    <source>
        <dbReference type="EMBL" id="KYH35275.1"/>
    </source>
</evidence>
<accession>A0A151B5S7</accession>
<dbReference type="RefSeq" id="WP_066822603.1">
    <property type="nucleotide sequence ID" value="NZ_LTBA01000004.1"/>
</dbReference>
<organism evidence="1 2">
    <name type="scientific">Clostridium tepidiprofundi DSM 19306</name>
    <dbReference type="NCBI Taxonomy" id="1121338"/>
    <lineage>
        <taxon>Bacteria</taxon>
        <taxon>Bacillati</taxon>
        <taxon>Bacillota</taxon>
        <taxon>Clostridia</taxon>
        <taxon>Eubacteriales</taxon>
        <taxon>Clostridiaceae</taxon>
        <taxon>Clostridium</taxon>
    </lineage>
</organism>
<name>A0A151B5S7_9CLOT</name>
<dbReference type="OrthoDB" id="1778230at2"/>